<evidence type="ECO:0000313" key="3">
    <source>
        <dbReference type="Proteomes" id="UP000479132"/>
    </source>
</evidence>
<feature type="signal peptide" evidence="1">
    <location>
        <begin position="1"/>
        <end position="19"/>
    </location>
</feature>
<proteinExistence type="predicted"/>
<gene>
    <name evidence="2" type="ORF">G3569_05645</name>
</gene>
<evidence type="ECO:0000313" key="2">
    <source>
        <dbReference type="EMBL" id="NGP87827.1"/>
    </source>
</evidence>
<organism evidence="2 3">
    <name type="scientific">Fodinibius halophilus</name>
    <dbReference type="NCBI Taxonomy" id="1736908"/>
    <lineage>
        <taxon>Bacteria</taxon>
        <taxon>Pseudomonadati</taxon>
        <taxon>Balneolota</taxon>
        <taxon>Balneolia</taxon>
        <taxon>Balneolales</taxon>
        <taxon>Balneolaceae</taxon>
        <taxon>Fodinibius</taxon>
    </lineage>
</organism>
<keyword evidence="1" id="KW-0732">Signal</keyword>
<comment type="caution">
    <text evidence="2">The sequence shown here is derived from an EMBL/GenBank/DDBJ whole genome shotgun (WGS) entry which is preliminary data.</text>
</comment>
<protein>
    <recommendedName>
        <fullName evidence="4">DUF4402 domain-containing protein</fullName>
    </recommendedName>
</protein>
<evidence type="ECO:0008006" key="4">
    <source>
        <dbReference type="Google" id="ProtNLM"/>
    </source>
</evidence>
<keyword evidence="3" id="KW-1185">Reference proteome</keyword>
<dbReference type="Proteomes" id="UP000479132">
    <property type="component" value="Unassembled WGS sequence"/>
</dbReference>
<reference evidence="2 3" key="1">
    <citation type="submission" date="2020-02" db="EMBL/GenBank/DDBJ databases">
        <title>Aliifodinibius halophilus 2W32, complete genome.</title>
        <authorList>
            <person name="Li Y."/>
            <person name="Wu S."/>
        </authorList>
    </citation>
    <scope>NUCLEOTIDE SEQUENCE [LARGE SCALE GENOMIC DNA]</scope>
    <source>
        <strain evidence="2 3">2W32</strain>
    </source>
</reference>
<sequence length="169" mass="18912">MKQLIRAFGFLLFFSFSMAFPLAAQNDGSDVSVTVSTSIISSIEMVTLQSMRLRETQVENERIIINPQTSNDAGKMVAMGTPNSDIRISYLQQREITQANGSENLIFNYEVAANQQDDQATAEILDNENRDFVFNEEGQLYLWIGGSVDISTATPGNYQGEFTLEIEYI</sequence>
<name>A0A6M1T1F9_9BACT</name>
<dbReference type="RefSeq" id="WP_165266938.1">
    <property type="nucleotide sequence ID" value="NZ_JAALLS010000005.1"/>
</dbReference>
<dbReference type="EMBL" id="JAALLS010000005">
    <property type="protein sequence ID" value="NGP87827.1"/>
    <property type="molecule type" value="Genomic_DNA"/>
</dbReference>
<accession>A0A6M1T1F9</accession>
<feature type="chain" id="PRO_5026800333" description="DUF4402 domain-containing protein" evidence="1">
    <location>
        <begin position="20"/>
        <end position="169"/>
    </location>
</feature>
<evidence type="ECO:0000256" key="1">
    <source>
        <dbReference type="SAM" id="SignalP"/>
    </source>
</evidence>
<dbReference type="AlphaFoldDB" id="A0A6M1T1F9"/>